<dbReference type="Gene3D" id="3.40.50.620">
    <property type="entry name" value="HUPs"/>
    <property type="match status" value="2"/>
</dbReference>
<evidence type="ECO:0000256" key="1">
    <source>
        <dbReference type="ARBA" id="ARBA00008791"/>
    </source>
</evidence>
<dbReference type="InterPro" id="IPR006016">
    <property type="entry name" value="UspA"/>
</dbReference>
<dbReference type="Proteomes" id="UP000580474">
    <property type="component" value="Unassembled WGS sequence"/>
</dbReference>
<sequence length="280" mass="29760">MAWEEGGIVVGVDGSEQSIAALSWAAVEAGRRRTDRVHAFVINDFPAQDDQAWKMLETIAGRVRADNPSITISEVVTRGRPAAALIDMSWRTQLIVVGARGRNTAVGTLLGSVSTKVATHAHCPVAVVREPRTEGPVYVGVDSSPHSQDALEFAFAAAAARRSELVALQIWDVPGPDISIVPPLPDEIALAEADAQRSIAEQLAGWSERYPEVSLVKAGQRGHPVIGLTERAREAQLLVVGHRGRGGFAGLLLGSVAAGVLQHARCPVAVVRGDKHNIRP</sequence>
<dbReference type="PANTHER" id="PTHR46268:SF6">
    <property type="entry name" value="UNIVERSAL STRESS PROTEIN UP12"/>
    <property type="match status" value="1"/>
</dbReference>
<comment type="similarity">
    <text evidence="1">Belongs to the universal stress protein A family.</text>
</comment>
<gene>
    <name evidence="3" type="ORF">BJ969_003104</name>
</gene>
<protein>
    <submittedName>
        <fullName evidence="3">Nucleotide-binding universal stress UspA family protein</fullName>
    </submittedName>
</protein>
<dbReference type="PANTHER" id="PTHR46268">
    <property type="entry name" value="STRESS RESPONSE PROTEIN NHAX"/>
    <property type="match status" value="1"/>
</dbReference>
<dbReference type="SUPFAM" id="SSF52402">
    <property type="entry name" value="Adenine nucleotide alpha hydrolases-like"/>
    <property type="match status" value="2"/>
</dbReference>
<dbReference type="InterPro" id="IPR014729">
    <property type="entry name" value="Rossmann-like_a/b/a_fold"/>
</dbReference>
<evidence type="ECO:0000313" key="4">
    <source>
        <dbReference type="Proteomes" id="UP000580474"/>
    </source>
</evidence>
<evidence type="ECO:0000259" key="2">
    <source>
        <dbReference type="Pfam" id="PF00582"/>
    </source>
</evidence>
<evidence type="ECO:0000313" key="3">
    <source>
        <dbReference type="EMBL" id="MBB5070016.1"/>
    </source>
</evidence>
<dbReference type="InterPro" id="IPR006015">
    <property type="entry name" value="Universal_stress_UspA"/>
</dbReference>
<keyword evidence="4" id="KW-1185">Reference proteome</keyword>
<dbReference type="Pfam" id="PF00582">
    <property type="entry name" value="Usp"/>
    <property type="match status" value="2"/>
</dbReference>
<dbReference type="PRINTS" id="PR01438">
    <property type="entry name" value="UNVRSLSTRESS"/>
</dbReference>
<comment type="caution">
    <text evidence="3">The sequence shown here is derived from an EMBL/GenBank/DDBJ whole genome shotgun (WGS) entry which is preliminary data.</text>
</comment>
<organism evidence="3 4">
    <name type="scientific">Saccharopolyspora gloriosae</name>
    <dbReference type="NCBI Taxonomy" id="455344"/>
    <lineage>
        <taxon>Bacteria</taxon>
        <taxon>Bacillati</taxon>
        <taxon>Actinomycetota</taxon>
        <taxon>Actinomycetes</taxon>
        <taxon>Pseudonocardiales</taxon>
        <taxon>Pseudonocardiaceae</taxon>
        <taxon>Saccharopolyspora</taxon>
    </lineage>
</organism>
<name>A0A840NCJ2_9PSEU</name>
<dbReference type="AlphaFoldDB" id="A0A840NCJ2"/>
<feature type="domain" description="UspA" evidence="2">
    <location>
        <begin position="8"/>
        <end position="129"/>
    </location>
</feature>
<dbReference type="EMBL" id="JACHIV010000001">
    <property type="protein sequence ID" value="MBB5070016.1"/>
    <property type="molecule type" value="Genomic_DNA"/>
</dbReference>
<reference evidence="3 4" key="1">
    <citation type="submission" date="2020-08" db="EMBL/GenBank/DDBJ databases">
        <title>Sequencing the genomes of 1000 actinobacteria strains.</title>
        <authorList>
            <person name="Klenk H.-P."/>
        </authorList>
    </citation>
    <scope>NUCLEOTIDE SEQUENCE [LARGE SCALE GENOMIC DNA]</scope>
    <source>
        <strain evidence="3 4">DSM 45582</strain>
    </source>
</reference>
<feature type="domain" description="UspA" evidence="2">
    <location>
        <begin position="137"/>
        <end position="272"/>
    </location>
</feature>
<accession>A0A840NCJ2</accession>
<proteinExistence type="inferred from homology"/>